<proteinExistence type="predicted"/>
<feature type="compositionally biased region" description="Low complexity" evidence="2">
    <location>
        <begin position="1232"/>
        <end position="1248"/>
    </location>
</feature>
<accession>A0A9C6DM89</accession>
<keyword evidence="3" id="KW-1185">Reference proteome</keyword>
<feature type="region of interest" description="Disordered" evidence="2">
    <location>
        <begin position="1165"/>
        <end position="1260"/>
    </location>
</feature>
<feature type="coiled-coil region" evidence="1">
    <location>
        <begin position="111"/>
        <end position="145"/>
    </location>
</feature>
<feature type="region of interest" description="Disordered" evidence="2">
    <location>
        <begin position="1107"/>
        <end position="1140"/>
    </location>
</feature>
<dbReference type="Proteomes" id="UP000092443">
    <property type="component" value="Unplaced"/>
</dbReference>
<dbReference type="RefSeq" id="XP_037893461.1">
    <property type="nucleotide sequence ID" value="XM_038037533.1"/>
</dbReference>
<feature type="region of interest" description="Disordered" evidence="2">
    <location>
        <begin position="23"/>
        <end position="77"/>
    </location>
</feature>
<feature type="compositionally biased region" description="Polar residues" evidence="2">
    <location>
        <begin position="1173"/>
        <end position="1182"/>
    </location>
</feature>
<organism evidence="3 4">
    <name type="scientific">Glossina fuscipes</name>
    <dbReference type="NCBI Taxonomy" id="7396"/>
    <lineage>
        <taxon>Eukaryota</taxon>
        <taxon>Metazoa</taxon>
        <taxon>Ecdysozoa</taxon>
        <taxon>Arthropoda</taxon>
        <taxon>Hexapoda</taxon>
        <taxon>Insecta</taxon>
        <taxon>Pterygota</taxon>
        <taxon>Neoptera</taxon>
        <taxon>Endopterygota</taxon>
        <taxon>Diptera</taxon>
        <taxon>Brachycera</taxon>
        <taxon>Muscomorpha</taxon>
        <taxon>Hippoboscoidea</taxon>
        <taxon>Glossinidae</taxon>
        <taxon>Glossina</taxon>
    </lineage>
</organism>
<feature type="compositionally biased region" description="Basic residues" evidence="2">
    <location>
        <begin position="1188"/>
        <end position="1199"/>
    </location>
</feature>
<feature type="compositionally biased region" description="Polar residues" evidence="2">
    <location>
        <begin position="1052"/>
        <end position="1089"/>
    </location>
</feature>
<feature type="compositionally biased region" description="Polar residues" evidence="2">
    <location>
        <begin position="1107"/>
        <end position="1125"/>
    </location>
</feature>
<evidence type="ECO:0000256" key="1">
    <source>
        <dbReference type="SAM" id="Coils"/>
    </source>
</evidence>
<feature type="region of interest" description="Disordered" evidence="2">
    <location>
        <begin position="1052"/>
        <end position="1095"/>
    </location>
</feature>
<evidence type="ECO:0000313" key="4">
    <source>
        <dbReference type="RefSeq" id="XP_037893461.1"/>
    </source>
</evidence>
<reference evidence="4" key="1">
    <citation type="submission" date="2025-08" db="UniProtKB">
        <authorList>
            <consortium name="RefSeq"/>
        </authorList>
    </citation>
    <scope>IDENTIFICATION</scope>
    <source>
        <tissue evidence="4">Whole body pupa</tissue>
    </source>
</reference>
<feature type="region of interest" description="Disordered" evidence="2">
    <location>
        <begin position="831"/>
        <end position="853"/>
    </location>
</feature>
<gene>
    <name evidence="4" type="primary">LOC119639858</name>
</gene>
<feature type="compositionally biased region" description="Low complexity" evidence="2">
    <location>
        <begin position="57"/>
        <end position="69"/>
    </location>
</feature>
<name>A0A9C6DM89_9MUSC</name>
<dbReference type="AlphaFoldDB" id="A0A9C6DM89"/>
<dbReference type="KEGG" id="gfs:119639858"/>
<sequence>MYWLDGFTLDDNLITSSLATIDSNDEQSDNNRRKSGASASSSTSMGVFRSTHRRDYSNNSNTNRLTNTTKAKRRRHAHYKLNSRLDRKSSRGMIYENEELRLRTININAEVERGQSDIKRLKKENELLRREIWILRDECDRLNKTVKAKFLEHDQGGCAIRCSGASTNATNEHHCCCNIDDGEAGARICGCETMHNNYNSEDSDSCTGPCCCGDDDDDAAEDIIKAENSNNEEESAASEDVKLTTTTTICKTEESANKSIFDHLSVVSEETLSNIEHTLAQQNENLFGYTPDIYGSETTLPSFVGPLTPLTPIELVANELSDLQATVPPLSYFENIVSQHLNPRNETSGESPSIAGAEKPLVRHTNGWDYNLQSPFAQKRSTAQTLSTFQPVSGITAIATTGPIAESNVNEIITTSSASQQTETVAIVTVSGIDNVETPKHFFAPLRPKLKLNTALANQRCLPSSSMLLAATSPTTFSNKYSLQHEKRKCEPPDLYVTNGLATPYRCTKTSISSQPPPVPQRKQFPAAQVSPRFFRRKNPFQHQRYEHHEEHINNAGCSLKNTYRSSSNNALSVNLIESSAACNSTLTAALVACNALNLQLLPLHLRSTTCLTCTVAITTTITKTTTTAFTTANACTKIDGHRSNLVNSNHFTKPHEPVYAIAQKSGHNLITAPAVTKPIMATTTTTTIIPSILVSASCYTLRAMKIDKSSNSFAMDSECQTDSINLEAILNDIDAISEDILTLQLKKDQPIENLNRNSLEVTENKITSLQQSNKNNKPYKSEMNLLLTYDGETPIIKPTKVTNLNTTASFVSTVKIISNDNSSNCTTLRRTRSLEKDRTNSPSPNVPDAMLPFPDNREYLSIDRLSEEIIKRSTLPSVAATATQTLPVINTPQEEGDLTLSPIKINVPADEQSVAPAPQERVHTSPPELARSYSATNSSHLFSDTNNSKNPVYSSLAGAAAKRALFRSAPSHLTKSLDIEPMHDDDSCDGNGIEKFGETVKSSDEEVLQEPADIAKRKSRRVSIVVCSDTNNANSSANMLAVRNQSLNTNGVKTTTTTNSCSDLPSITPNPTLSNLKQSSHSTPNSPHSVHKNEETRAFNKITTPTISINSPSAFSHNRASDSSIPHYDGCTQNQRKSNHDTIRATAAEMACAAANVMRSKCARRHSDGTVAHNNQRASAVSTSTTLHHHHNHHHHQHSSSLTNNINTHRGHHARQDSNHEVVVPCSDRNSNSLASSRESSTSFSMRSQRRKLSVSSHTGGKIPWCACWGNGCL</sequence>
<dbReference type="GeneID" id="119639858"/>
<evidence type="ECO:0000256" key="2">
    <source>
        <dbReference type="SAM" id="MobiDB-lite"/>
    </source>
</evidence>
<protein>
    <submittedName>
        <fullName evidence="4">Uncharacterized protein LOC119639858 isoform X1</fullName>
    </submittedName>
</protein>
<evidence type="ECO:0000313" key="3">
    <source>
        <dbReference type="Proteomes" id="UP000092443"/>
    </source>
</evidence>
<keyword evidence="1" id="KW-0175">Coiled coil</keyword>